<comment type="cofactor">
    <cofactor evidence="1">
        <name>FAD</name>
        <dbReference type="ChEBI" id="CHEBI:57692"/>
    </cofactor>
</comment>
<dbReference type="GO" id="GO:0016491">
    <property type="term" value="F:oxidoreductase activity"/>
    <property type="evidence" value="ECO:0007669"/>
    <property type="project" value="UniProtKB-KW"/>
</dbReference>
<name>A0A401V4V2_9CELL</name>
<keyword evidence="5" id="KW-0560">Oxidoreductase</keyword>
<keyword evidence="8" id="KW-1185">Reference proteome</keyword>
<dbReference type="PROSITE" id="PS51387">
    <property type="entry name" value="FAD_PCMH"/>
    <property type="match status" value="1"/>
</dbReference>
<dbReference type="InterPro" id="IPR016167">
    <property type="entry name" value="FAD-bd_PCMH_sub1"/>
</dbReference>
<dbReference type="InterPro" id="IPR016169">
    <property type="entry name" value="FAD-bd_PCMH_sub2"/>
</dbReference>
<dbReference type="Gene3D" id="3.30.43.10">
    <property type="entry name" value="Uridine Diphospho-n-acetylenolpyruvylglucosamine Reductase, domain 2"/>
    <property type="match status" value="1"/>
</dbReference>
<dbReference type="AlphaFoldDB" id="A0A401V4V2"/>
<reference evidence="7 8" key="1">
    <citation type="submission" date="2018-11" db="EMBL/GenBank/DDBJ databases">
        <title>Draft genome sequence of Cellulomonas takizawaensis strain TKZ-21.</title>
        <authorList>
            <person name="Yamamura H."/>
            <person name="Hayashi T."/>
            <person name="Hamada M."/>
            <person name="Serisawa Y."/>
            <person name="Matsuyama K."/>
            <person name="Nakagawa Y."/>
            <person name="Otoguro M."/>
            <person name="Yanagida F."/>
            <person name="Hayakawa M."/>
        </authorList>
    </citation>
    <scope>NUCLEOTIDE SEQUENCE [LARGE SCALE GENOMIC DNA]</scope>
    <source>
        <strain evidence="7 8">TKZ-21</strain>
    </source>
</reference>
<dbReference type="Gene3D" id="3.30.465.10">
    <property type="match status" value="1"/>
</dbReference>
<comment type="caution">
    <text evidence="7">The sequence shown here is derived from an EMBL/GenBank/DDBJ whole genome shotgun (WGS) entry which is preliminary data.</text>
</comment>
<dbReference type="GO" id="GO:0071949">
    <property type="term" value="F:FAD binding"/>
    <property type="evidence" value="ECO:0007669"/>
    <property type="project" value="InterPro"/>
</dbReference>
<evidence type="ECO:0000256" key="1">
    <source>
        <dbReference type="ARBA" id="ARBA00001974"/>
    </source>
</evidence>
<dbReference type="OrthoDB" id="9775082at2"/>
<organism evidence="7 8">
    <name type="scientific">Cellulomonas algicola</name>
    <dbReference type="NCBI Taxonomy" id="2071633"/>
    <lineage>
        <taxon>Bacteria</taxon>
        <taxon>Bacillati</taxon>
        <taxon>Actinomycetota</taxon>
        <taxon>Actinomycetes</taxon>
        <taxon>Micrococcales</taxon>
        <taxon>Cellulomonadaceae</taxon>
        <taxon>Cellulomonas</taxon>
    </lineage>
</organism>
<dbReference type="PANTHER" id="PTHR42973:SF39">
    <property type="entry name" value="FAD-BINDING PCMH-TYPE DOMAIN-CONTAINING PROTEIN"/>
    <property type="match status" value="1"/>
</dbReference>
<dbReference type="InterPro" id="IPR006094">
    <property type="entry name" value="Oxid_FAD_bind_N"/>
</dbReference>
<dbReference type="RefSeq" id="WP_124344471.1">
    <property type="nucleotide sequence ID" value="NZ_BHYL01000380.1"/>
</dbReference>
<dbReference type="Gene3D" id="3.40.462.20">
    <property type="match status" value="1"/>
</dbReference>
<dbReference type="Proteomes" id="UP000288246">
    <property type="component" value="Unassembled WGS sequence"/>
</dbReference>
<keyword evidence="4" id="KW-0274">FAD</keyword>
<evidence type="ECO:0000313" key="8">
    <source>
        <dbReference type="Proteomes" id="UP000288246"/>
    </source>
</evidence>
<evidence type="ECO:0000313" key="7">
    <source>
        <dbReference type="EMBL" id="GCD21935.1"/>
    </source>
</evidence>
<dbReference type="PANTHER" id="PTHR42973">
    <property type="entry name" value="BINDING OXIDOREDUCTASE, PUTATIVE (AFU_ORTHOLOGUE AFUA_1G17690)-RELATED"/>
    <property type="match status" value="1"/>
</dbReference>
<dbReference type="PROSITE" id="PS00862">
    <property type="entry name" value="OX2_COVAL_FAD"/>
    <property type="match status" value="1"/>
</dbReference>
<accession>A0A401V4V2</accession>
<dbReference type="InterPro" id="IPR016166">
    <property type="entry name" value="FAD-bd_PCMH"/>
</dbReference>
<feature type="domain" description="FAD-binding PCMH-type" evidence="6">
    <location>
        <begin position="36"/>
        <end position="204"/>
    </location>
</feature>
<evidence type="ECO:0000259" key="6">
    <source>
        <dbReference type="PROSITE" id="PS51387"/>
    </source>
</evidence>
<evidence type="ECO:0000256" key="2">
    <source>
        <dbReference type="ARBA" id="ARBA00005466"/>
    </source>
</evidence>
<keyword evidence="3" id="KW-0285">Flavoprotein</keyword>
<evidence type="ECO:0000256" key="4">
    <source>
        <dbReference type="ARBA" id="ARBA00022827"/>
    </source>
</evidence>
<evidence type="ECO:0000256" key="5">
    <source>
        <dbReference type="ARBA" id="ARBA00023002"/>
    </source>
</evidence>
<dbReference type="SUPFAM" id="SSF56176">
    <property type="entry name" value="FAD-binding/transporter-associated domain-like"/>
    <property type="match status" value="1"/>
</dbReference>
<dbReference type="InterPro" id="IPR006093">
    <property type="entry name" value="Oxy_OxRdtase_FAD_BS"/>
</dbReference>
<dbReference type="InterPro" id="IPR050416">
    <property type="entry name" value="FAD-linked_Oxidoreductase"/>
</dbReference>
<sequence length="454" mass="46241">MSSPLADALSAHVQGPVLVPGAAGYDDEVAAFNLSVTIRPDVVVGATGVDDVVAAVRLAREHRVPLRVQATGHGAERPLTSGVLVTTRRLDDVVVDATTRTATVGAGVRWAAVVERTAEHGLVPVVGSSSNVGVVGFLLGGGLGPLARSHGFGSDRLVSATVVTGTGEVVDADDGEHADLLWALRGGNAVPGVVVAVRIALVEVPDLYAGAVVFDTPHVATALRGWLDWTAGADDLTTTSAAVVRMPPIEVVPEPLRGRTVLSVRFARPGSVEDGERAAAPLRALAPALLDGLGPLPARDSDRIHGDPTTPAPVWTGGAGLAHVRDGFVDAWLAAVGPDADQPFVAVELRHVSAPVSASAARTTGQDAVAGRDAAFTLGLVAVGPQAAGVGPGAAERVLSAVAPWLADEANPNMSGGLPGRWRPDVAARLDAVRRRYDPDDVLGSRAPEPAGVG</sequence>
<protein>
    <submittedName>
        <fullName evidence="7">FAD-linked oxidase</fullName>
    </submittedName>
</protein>
<dbReference type="EMBL" id="BHYL01000380">
    <property type="protein sequence ID" value="GCD21935.1"/>
    <property type="molecule type" value="Genomic_DNA"/>
</dbReference>
<comment type="similarity">
    <text evidence="2">Belongs to the oxygen-dependent FAD-linked oxidoreductase family.</text>
</comment>
<dbReference type="Pfam" id="PF01565">
    <property type="entry name" value="FAD_binding_4"/>
    <property type="match status" value="1"/>
</dbReference>
<proteinExistence type="inferred from homology"/>
<evidence type="ECO:0000256" key="3">
    <source>
        <dbReference type="ARBA" id="ARBA00022630"/>
    </source>
</evidence>
<dbReference type="InterPro" id="IPR036318">
    <property type="entry name" value="FAD-bd_PCMH-like_sf"/>
</dbReference>
<gene>
    <name evidence="7" type="ORF">CTKZ_34970</name>
</gene>